<dbReference type="PANTHER" id="PTHR37196">
    <property type="entry name" value="TRANSMEMBRANE PROTEIN"/>
    <property type="match status" value="1"/>
</dbReference>
<evidence type="ECO:0000256" key="1">
    <source>
        <dbReference type="SAM" id="MobiDB-lite"/>
    </source>
</evidence>
<proteinExistence type="predicted"/>
<dbReference type="AlphaFoldDB" id="A0A0D9WCB0"/>
<dbReference type="Proteomes" id="UP000032180">
    <property type="component" value="Chromosome 5"/>
</dbReference>
<sequence>MEAAAALTTTTRTTQYGSSCICSCFAPCAAHGRRRKSTVAVNLGKARGFPARRLRALPPELSEFLNPKLVPGSPSDTGDVSSLIPIRQVNFAVMLLFYFVSNWVVPAFVMKGLEDPKKPEEEEEAAPAASMSIADGQPDTKIKVKVKKTKKKKKAAVKV</sequence>
<organism evidence="2 3">
    <name type="scientific">Leersia perrieri</name>
    <dbReference type="NCBI Taxonomy" id="77586"/>
    <lineage>
        <taxon>Eukaryota</taxon>
        <taxon>Viridiplantae</taxon>
        <taxon>Streptophyta</taxon>
        <taxon>Embryophyta</taxon>
        <taxon>Tracheophyta</taxon>
        <taxon>Spermatophyta</taxon>
        <taxon>Magnoliopsida</taxon>
        <taxon>Liliopsida</taxon>
        <taxon>Poales</taxon>
        <taxon>Poaceae</taxon>
        <taxon>BOP clade</taxon>
        <taxon>Oryzoideae</taxon>
        <taxon>Oryzeae</taxon>
        <taxon>Oryzinae</taxon>
        <taxon>Leersia</taxon>
    </lineage>
</organism>
<dbReference type="HOGENOM" id="CLU_122608_0_0_1"/>
<dbReference type="PANTHER" id="PTHR37196:SF2">
    <property type="entry name" value="TRANSMEMBRANE PROTEIN"/>
    <property type="match status" value="1"/>
</dbReference>
<dbReference type="Gramene" id="LPERR05G01790.1">
    <property type="protein sequence ID" value="LPERR05G01790.1"/>
    <property type="gene ID" value="LPERR05G01790"/>
</dbReference>
<dbReference type="STRING" id="77586.A0A0D9WCB0"/>
<feature type="region of interest" description="Disordered" evidence="1">
    <location>
        <begin position="115"/>
        <end position="159"/>
    </location>
</feature>
<reference evidence="2 3" key="1">
    <citation type="submission" date="2012-08" db="EMBL/GenBank/DDBJ databases">
        <title>Oryza genome evolution.</title>
        <authorList>
            <person name="Wing R.A."/>
        </authorList>
    </citation>
    <scope>NUCLEOTIDE SEQUENCE</scope>
</reference>
<reference evidence="2" key="3">
    <citation type="submission" date="2015-04" db="UniProtKB">
        <authorList>
            <consortium name="EnsemblPlants"/>
        </authorList>
    </citation>
    <scope>IDENTIFICATION</scope>
</reference>
<reference evidence="3" key="2">
    <citation type="submission" date="2013-12" db="EMBL/GenBank/DDBJ databases">
        <authorList>
            <person name="Yu Y."/>
            <person name="Lee S."/>
            <person name="de Baynast K."/>
            <person name="Wissotski M."/>
            <person name="Liu L."/>
            <person name="Talag J."/>
            <person name="Goicoechea J."/>
            <person name="Angelova A."/>
            <person name="Jetty R."/>
            <person name="Kudrna D."/>
            <person name="Golser W."/>
            <person name="Rivera L."/>
            <person name="Zhang J."/>
            <person name="Wing R."/>
        </authorList>
    </citation>
    <scope>NUCLEOTIDE SEQUENCE</scope>
</reference>
<protein>
    <submittedName>
        <fullName evidence="2">Uncharacterized protein</fullName>
    </submittedName>
</protein>
<dbReference type="EnsemblPlants" id="LPERR05G01790.1">
    <property type="protein sequence ID" value="LPERR05G01790.1"/>
    <property type="gene ID" value="LPERR05G01790"/>
</dbReference>
<feature type="compositionally biased region" description="Basic residues" evidence="1">
    <location>
        <begin position="143"/>
        <end position="159"/>
    </location>
</feature>
<evidence type="ECO:0000313" key="2">
    <source>
        <dbReference type="EnsemblPlants" id="LPERR05G01790.1"/>
    </source>
</evidence>
<accession>A0A0D9WCB0</accession>
<dbReference type="eggNOG" id="KOG3682">
    <property type="taxonomic scope" value="Eukaryota"/>
</dbReference>
<name>A0A0D9WCB0_9ORYZ</name>
<evidence type="ECO:0000313" key="3">
    <source>
        <dbReference type="Proteomes" id="UP000032180"/>
    </source>
</evidence>
<keyword evidence="3" id="KW-1185">Reference proteome</keyword>